<protein>
    <submittedName>
        <fullName evidence="2">Uncharacterized protein</fullName>
    </submittedName>
</protein>
<evidence type="ECO:0000256" key="1">
    <source>
        <dbReference type="SAM" id="MobiDB-lite"/>
    </source>
</evidence>
<keyword evidence="3" id="KW-1185">Reference proteome</keyword>
<evidence type="ECO:0000313" key="2">
    <source>
        <dbReference type="EMBL" id="KAJ1101669.1"/>
    </source>
</evidence>
<evidence type="ECO:0000313" key="3">
    <source>
        <dbReference type="Proteomes" id="UP001066276"/>
    </source>
</evidence>
<reference evidence="2" key="1">
    <citation type="journal article" date="2022" name="bioRxiv">
        <title>Sequencing and chromosome-scale assembly of the giantPleurodeles waltlgenome.</title>
        <authorList>
            <person name="Brown T."/>
            <person name="Elewa A."/>
            <person name="Iarovenko S."/>
            <person name="Subramanian E."/>
            <person name="Araus A.J."/>
            <person name="Petzold A."/>
            <person name="Susuki M."/>
            <person name="Suzuki K.-i.T."/>
            <person name="Hayashi T."/>
            <person name="Toyoda A."/>
            <person name="Oliveira C."/>
            <person name="Osipova E."/>
            <person name="Leigh N.D."/>
            <person name="Simon A."/>
            <person name="Yun M.H."/>
        </authorList>
    </citation>
    <scope>NUCLEOTIDE SEQUENCE</scope>
    <source>
        <strain evidence="2">20211129_DDA</strain>
        <tissue evidence="2">Liver</tissue>
    </source>
</reference>
<name>A0AAV7MEW6_PLEWA</name>
<accession>A0AAV7MEW6</accession>
<feature type="region of interest" description="Disordered" evidence="1">
    <location>
        <begin position="1"/>
        <end position="75"/>
    </location>
</feature>
<dbReference type="EMBL" id="JANPWB010000014">
    <property type="protein sequence ID" value="KAJ1101669.1"/>
    <property type="molecule type" value="Genomic_DNA"/>
</dbReference>
<dbReference type="Proteomes" id="UP001066276">
    <property type="component" value="Chromosome 10"/>
</dbReference>
<comment type="caution">
    <text evidence="2">The sequence shown here is derived from an EMBL/GenBank/DDBJ whole genome shotgun (WGS) entry which is preliminary data.</text>
</comment>
<proteinExistence type="predicted"/>
<feature type="compositionally biased region" description="Polar residues" evidence="1">
    <location>
        <begin position="58"/>
        <end position="71"/>
    </location>
</feature>
<organism evidence="2 3">
    <name type="scientific">Pleurodeles waltl</name>
    <name type="common">Iberian ribbed newt</name>
    <dbReference type="NCBI Taxonomy" id="8319"/>
    <lineage>
        <taxon>Eukaryota</taxon>
        <taxon>Metazoa</taxon>
        <taxon>Chordata</taxon>
        <taxon>Craniata</taxon>
        <taxon>Vertebrata</taxon>
        <taxon>Euteleostomi</taxon>
        <taxon>Amphibia</taxon>
        <taxon>Batrachia</taxon>
        <taxon>Caudata</taxon>
        <taxon>Salamandroidea</taxon>
        <taxon>Salamandridae</taxon>
        <taxon>Pleurodelinae</taxon>
        <taxon>Pleurodeles</taxon>
    </lineage>
</organism>
<gene>
    <name evidence="2" type="ORF">NDU88_006734</name>
</gene>
<feature type="compositionally biased region" description="Basic and acidic residues" evidence="1">
    <location>
        <begin position="36"/>
        <end position="51"/>
    </location>
</feature>
<dbReference type="AlphaFoldDB" id="A0AAV7MEW6"/>
<sequence length="104" mass="11901">MSKTASGARPKKWSLQVRRGRRRLRTGRSTPWRIPRHTDVRADTTDSEGNRSVRVWTRSGQEGTNPQTPENRTGLGWESLHLLLEAIDRMEVEQEARIPQSPDG</sequence>